<keyword evidence="2" id="KW-1185">Reference proteome</keyword>
<dbReference type="Proteomes" id="UP000623010">
    <property type="component" value="Unassembled WGS sequence"/>
</dbReference>
<proteinExistence type="predicted"/>
<evidence type="ECO:0000313" key="2">
    <source>
        <dbReference type="Proteomes" id="UP000623010"/>
    </source>
</evidence>
<dbReference type="AlphaFoldDB" id="A0A918REH0"/>
<reference evidence="1" key="1">
    <citation type="journal article" date="2014" name="Int. J. Syst. Evol. Microbiol.">
        <title>Complete genome sequence of Corynebacterium casei LMG S-19264T (=DSM 44701T), isolated from a smear-ripened cheese.</title>
        <authorList>
            <consortium name="US DOE Joint Genome Institute (JGI-PGF)"/>
            <person name="Walter F."/>
            <person name="Albersmeier A."/>
            <person name="Kalinowski J."/>
            <person name="Ruckert C."/>
        </authorList>
    </citation>
    <scope>NUCLEOTIDE SEQUENCE</scope>
    <source>
        <strain evidence="1">JCM 5016</strain>
    </source>
</reference>
<evidence type="ECO:0000313" key="1">
    <source>
        <dbReference type="EMBL" id="GGZ95628.1"/>
    </source>
</evidence>
<accession>A0A918REH0</accession>
<sequence length="107" mass="11555">MGYSEQDMQEGWTLVVRGRTNRLELGDKLLAVTAASGEGVLEQFCDEIGLGVRSGRDYRHVARMCTPPLRAKIAAGGVLINYSILREGARLGPGGCRSTRAVASCWT</sequence>
<comment type="caution">
    <text evidence="1">The sequence shown here is derived from an EMBL/GenBank/DDBJ whole genome shotgun (WGS) entry which is preliminary data.</text>
</comment>
<gene>
    <name evidence="1" type="ORF">GCM10010389_38540</name>
</gene>
<protein>
    <submittedName>
        <fullName evidence="1">Uncharacterized protein</fullName>
    </submittedName>
</protein>
<dbReference type="EMBL" id="BMWH01000015">
    <property type="protein sequence ID" value="GGZ95628.1"/>
    <property type="molecule type" value="Genomic_DNA"/>
</dbReference>
<organism evidence="1 2">
    <name type="scientific">Streptomyces echinoruber</name>
    <dbReference type="NCBI Taxonomy" id="68898"/>
    <lineage>
        <taxon>Bacteria</taxon>
        <taxon>Bacillati</taxon>
        <taxon>Actinomycetota</taxon>
        <taxon>Actinomycetes</taxon>
        <taxon>Kitasatosporales</taxon>
        <taxon>Streptomycetaceae</taxon>
        <taxon>Streptomyces</taxon>
    </lineage>
</organism>
<reference evidence="1" key="2">
    <citation type="submission" date="2020-09" db="EMBL/GenBank/DDBJ databases">
        <authorList>
            <person name="Sun Q."/>
            <person name="Ohkuma M."/>
        </authorList>
    </citation>
    <scope>NUCLEOTIDE SEQUENCE</scope>
    <source>
        <strain evidence="1">JCM 5016</strain>
    </source>
</reference>
<name>A0A918REH0_9ACTN</name>